<dbReference type="AlphaFoldDB" id="A0AAN5I188"/>
<feature type="region of interest" description="Disordered" evidence="1">
    <location>
        <begin position="1"/>
        <end position="75"/>
    </location>
</feature>
<keyword evidence="4" id="KW-1185">Reference proteome</keyword>
<dbReference type="PANTHER" id="PTHR15180:SF1">
    <property type="entry name" value="GENERAL TRANSCRIPTION FACTOR 3C POLYPEPTIDE 1"/>
    <property type="match status" value="1"/>
</dbReference>
<name>A0AAN5I188_9BILA</name>
<feature type="region of interest" description="Disordered" evidence="1">
    <location>
        <begin position="397"/>
        <end position="449"/>
    </location>
</feature>
<dbReference type="GO" id="GO:0006384">
    <property type="term" value="P:transcription initiation at RNA polymerase III promoter"/>
    <property type="evidence" value="ECO:0007669"/>
    <property type="project" value="InterPro"/>
</dbReference>
<dbReference type="Proteomes" id="UP001328107">
    <property type="component" value="Unassembled WGS sequence"/>
</dbReference>
<proteinExistence type="predicted"/>
<organism evidence="3 4">
    <name type="scientific">Pristionchus mayeri</name>
    <dbReference type="NCBI Taxonomy" id="1317129"/>
    <lineage>
        <taxon>Eukaryota</taxon>
        <taxon>Metazoa</taxon>
        <taxon>Ecdysozoa</taxon>
        <taxon>Nematoda</taxon>
        <taxon>Chromadorea</taxon>
        <taxon>Rhabditida</taxon>
        <taxon>Rhabditina</taxon>
        <taxon>Diplogasteromorpha</taxon>
        <taxon>Diplogasteroidea</taxon>
        <taxon>Neodiplogasteridae</taxon>
        <taxon>Pristionchus</taxon>
    </lineage>
</organism>
<dbReference type="GO" id="GO:0000127">
    <property type="term" value="C:transcription factor TFIIIC complex"/>
    <property type="evidence" value="ECO:0007669"/>
    <property type="project" value="InterPro"/>
</dbReference>
<dbReference type="GO" id="GO:0003677">
    <property type="term" value="F:DNA binding"/>
    <property type="evidence" value="ECO:0007669"/>
    <property type="project" value="InterPro"/>
</dbReference>
<dbReference type="EMBL" id="BTRK01000004">
    <property type="protein sequence ID" value="GMR48058.1"/>
    <property type="molecule type" value="Genomic_DNA"/>
</dbReference>
<evidence type="ECO:0000259" key="2">
    <source>
        <dbReference type="Pfam" id="PF24101"/>
    </source>
</evidence>
<feature type="non-terminal residue" evidence="3">
    <location>
        <position position="918"/>
    </location>
</feature>
<sequence length="918" mass="106203">KMGGKRGSGTSKSVTMKKRRRVDSNWSEEMPSDKDDDFDVSHLHGDTSEDEESRRDNLFSKKRNKMTSAEKSDLINPPSDYIENVTNSHYLPYSADWSPQYLFRLSSDIVGQAIRESGGEGMGRNEMARRLRIDATTKGGNRRISAAIQTMVKLHPENIGQFQKMEGKVRMIRYFWKEATEPEKFTRLYTEMETLIGRACPFKMGQIIKFPDCGLSTLRLSDVSLTRLLTVLQLTHSMRVIVTIHKMMKLIQQIEESKGYPYQVDKKSMMKVLIALEREGLVRVYNKEVGEEKITIVAHRDIDDPDGKEVVEGIKATVEEYNREARIFPHGQYRLGTKVLKAAGLKEEAEKEEEELLGELEGHLKEFGSMGIKERYEMFRVQVKILRLLSANRLANEESARKERAKRRVGESESDEMEEEEERSERWREEDDDDEEEEEKEEGAKVTKRSIDRGNQLGYQSKMIRYMIVHEVAFQLTRGTQRERPTLFDRFPPGRLVNEWKETEYDHIPVMVDEESPLRFIPRCRYEDRQPGWFMVQDLMAVLPLSLFVLVCKPNGVIPKWKMMEYLDHPLRRHTLVGDLPKKLRSTLMNDKRVAKQVEHMCIMLSHMGLMSIGENPTQHRFISSFTTMFFVGERGQLYDTSPSEKGFQVVTPPLSRYNRYDYSFEDVSDVYTYWQHLRAIVASTRLSFRSEAEGEGGSGPGRAFSIGTVDKTPVSSSMEVAEEGAHPIGNRDGCAGFSVKLCVHLSRHWEPNLRPHSVVNWFISRYRRHTESMKGVIEGRVERLEKQWSSFVRSLMPSDLELLRQKKATVKRELVEPSITIRSGSALAVEPKKQKRVEGGTPKSSAKKRPLDPVDILSEKNRMHVRSRFNSRERDMLILIRAVGFFLNPVYRFWLNPAVLRDIMHEHVPESRSKTVQ</sequence>
<feature type="compositionally biased region" description="Basic and acidic residues" evidence="1">
    <location>
        <begin position="39"/>
        <end position="59"/>
    </location>
</feature>
<comment type="caution">
    <text evidence="3">The sequence shown here is derived from an EMBL/GenBank/DDBJ whole genome shotgun (WGS) entry which is preliminary data.</text>
</comment>
<reference evidence="4" key="1">
    <citation type="submission" date="2022-10" db="EMBL/GenBank/DDBJ databases">
        <title>Genome assembly of Pristionchus species.</title>
        <authorList>
            <person name="Yoshida K."/>
            <person name="Sommer R.J."/>
        </authorList>
    </citation>
    <scope>NUCLEOTIDE SEQUENCE [LARGE SCALE GENOMIC DNA]</scope>
    <source>
        <strain evidence="4">RS5460</strain>
    </source>
</reference>
<accession>A0AAN5I188</accession>
<feature type="domain" description="GTF3C1 extended winged-helix" evidence="2">
    <location>
        <begin position="220"/>
        <end position="326"/>
    </location>
</feature>
<feature type="compositionally biased region" description="Acidic residues" evidence="1">
    <location>
        <begin position="430"/>
        <end position="441"/>
    </location>
</feature>
<dbReference type="InterPro" id="IPR056467">
    <property type="entry name" value="eWH_GTF3C1"/>
</dbReference>
<dbReference type="InterPro" id="IPR044210">
    <property type="entry name" value="Tfc3-like"/>
</dbReference>
<protein>
    <recommendedName>
        <fullName evidence="2">GTF3C1 extended winged-helix domain-containing protein</fullName>
    </recommendedName>
</protein>
<evidence type="ECO:0000313" key="3">
    <source>
        <dbReference type="EMBL" id="GMR48058.1"/>
    </source>
</evidence>
<feature type="non-terminal residue" evidence="3">
    <location>
        <position position="1"/>
    </location>
</feature>
<feature type="region of interest" description="Disordered" evidence="1">
    <location>
        <begin position="831"/>
        <end position="851"/>
    </location>
</feature>
<dbReference type="Pfam" id="PF24101">
    <property type="entry name" value="WHD_GTF3C1"/>
    <property type="match status" value="1"/>
</dbReference>
<dbReference type="PANTHER" id="PTHR15180">
    <property type="entry name" value="GENERAL TRANSCRIPTION FACTOR 3C POLYPEPTIDE 1"/>
    <property type="match status" value="1"/>
</dbReference>
<evidence type="ECO:0000313" key="4">
    <source>
        <dbReference type="Proteomes" id="UP001328107"/>
    </source>
</evidence>
<gene>
    <name evidence="3" type="ORF">PMAYCL1PPCAC_18253</name>
</gene>
<evidence type="ECO:0000256" key="1">
    <source>
        <dbReference type="SAM" id="MobiDB-lite"/>
    </source>
</evidence>
<feature type="compositionally biased region" description="Acidic residues" evidence="1">
    <location>
        <begin position="412"/>
        <end position="422"/>
    </location>
</feature>
<dbReference type="GO" id="GO:0042791">
    <property type="term" value="P:5S class rRNA transcription by RNA polymerase III"/>
    <property type="evidence" value="ECO:0007669"/>
    <property type="project" value="TreeGrafter"/>
</dbReference>